<dbReference type="Proteomes" id="UP001429357">
    <property type="component" value="Unassembled WGS sequence"/>
</dbReference>
<accession>A0ABV0F382</accession>
<keyword evidence="2" id="KW-1185">Reference proteome</keyword>
<evidence type="ECO:0000313" key="1">
    <source>
        <dbReference type="EMBL" id="MEO1781512.1"/>
    </source>
</evidence>
<protein>
    <recommendedName>
        <fullName evidence="3">Transposase</fullName>
    </recommendedName>
</protein>
<organism evidence="1 2">
    <name type="scientific">Enterococcus diestrammenae</name>
    <dbReference type="NCBI Taxonomy" id="1155073"/>
    <lineage>
        <taxon>Bacteria</taxon>
        <taxon>Bacillati</taxon>
        <taxon>Bacillota</taxon>
        <taxon>Bacilli</taxon>
        <taxon>Lactobacillales</taxon>
        <taxon>Enterococcaceae</taxon>
        <taxon>Enterococcus</taxon>
    </lineage>
</organism>
<evidence type="ECO:0000313" key="2">
    <source>
        <dbReference type="Proteomes" id="UP001429357"/>
    </source>
</evidence>
<comment type="caution">
    <text evidence="1">The sequence shown here is derived from an EMBL/GenBank/DDBJ whole genome shotgun (WGS) entry which is preliminary data.</text>
</comment>
<name>A0ABV0F382_9ENTE</name>
<proteinExistence type="predicted"/>
<sequence>MKNSHYQELMTNLETLGLNHMREYVPNYIEVANREELSLTEALLELTRREVDYQNKQKMNRVVATRPLS</sequence>
<gene>
    <name evidence="1" type="ORF">BAU18_001097</name>
</gene>
<dbReference type="EMBL" id="MAEI02000001">
    <property type="protein sequence ID" value="MEO1781512.1"/>
    <property type="molecule type" value="Genomic_DNA"/>
</dbReference>
<reference evidence="1" key="2">
    <citation type="submission" date="2024-02" db="EMBL/GenBank/DDBJ databases">
        <title>The Genome Sequence of Enterococcus diestrammenae JM9A.</title>
        <authorList>
            <person name="Earl A."/>
            <person name="Manson A."/>
            <person name="Gilmore M."/>
            <person name="Sanders J."/>
            <person name="Shea T."/>
            <person name="Howe W."/>
            <person name="Livny J."/>
            <person name="Cuomo C."/>
            <person name="Neafsey D."/>
            <person name="Birren B."/>
        </authorList>
    </citation>
    <scope>NUCLEOTIDE SEQUENCE</scope>
    <source>
        <strain evidence="1">JM9A</strain>
    </source>
</reference>
<reference evidence="1" key="1">
    <citation type="submission" date="2016-06" db="EMBL/GenBank/DDBJ databases">
        <authorList>
            <person name="Van Tyne D."/>
        </authorList>
    </citation>
    <scope>NUCLEOTIDE SEQUENCE</scope>
    <source>
        <strain evidence="1">JM9A</strain>
    </source>
</reference>
<evidence type="ECO:0008006" key="3">
    <source>
        <dbReference type="Google" id="ProtNLM"/>
    </source>
</evidence>